<dbReference type="PANTHER" id="PTHR39203:SF1">
    <property type="entry name" value="CYTOPLASMIC PROTEIN"/>
    <property type="match status" value="1"/>
</dbReference>
<dbReference type="Gene3D" id="3.10.400.10">
    <property type="entry name" value="Sulfate adenylyltransferase"/>
    <property type="match status" value="1"/>
</dbReference>
<dbReference type="STRING" id="762211.BSTEL_0154"/>
<evidence type="ECO:0000313" key="3">
    <source>
        <dbReference type="Proteomes" id="UP000029004"/>
    </source>
</evidence>
<reference evidence="2 3" key="1">
    <citation type="submission" date="2014-03" db="EMBL/GenBank/DDBJ databases">
        <title>Genomics of Bifidobacteria.</title>
        <authorList>
            <person name="Ventura M."/>
            <person name="Milani C."/>
            <person name="Lugli G.A."/>
        </authorList>
    </citation>
    <scope>NUCLEOTIDE SEQUENCE [LARGE SCALE GENOMIC DNA]</scope>
    <source>
        <strain evidence="2 3">DSM 23968</strain>
    </source>
</reference>
<accession>A0A087DPI3</accession>
<dbReference type="Proteomes" id="UP000029004">
    <property type="component" value="Unassembled WGS sequence"/>
</dbReference>
<protein>
    <submittedName>
        <fullName evidence="2">RNA-binding protein</fullName>
    </submittedName>
</protein>
<sequence>MPMIEHLDAESIARLPKAEFGFPGPERDRLVALILSGAKTATAALLMDYAEDDEPLPHVGGCSTLVDSVDRPVAVLETTEVETVPLGSVTDRQAIDEGEGDVTVAQWRRTHESFWNSEEYRGWFADPDFVVDDGTMVVLEHFTVAERLR</sequence>
<dbReference type="InterPro" id="IPR009326">
    <property type="entry name" value="DUF984"/>
</dbReference>
<dbReference type="Pfam" id="PF04266">
    <property type="entry name" value="ASCH"/>
    <property type="match status" value="1"/>
</dbReference>
<dbReference type="SUPFAM" id="SSF88697">
    <property type="entry name" value="PUA domain-like"/>
    <property type="match status" value="1"/>
</dbReference>
<keyword evidence="3" id="KW-1185">Reference proteome</keyword>
<dbReference type="RefSeq" id="WP_084686132.1">
    <property type="nucleotide sequence ID" value="NZ_JGZP01000012.1"/>
</dbReference>
<dbReference type="SMART" id="SM01022">
    <property type="entry name" value="ASCH"/>
    <property type="match status" value="1"/>
</dbReference>
<name>A0A087DPI3_9BIFI</name>
<dbReference type="InterPro" id="IPR015947">
    <property type="entry name" value="PUA-like_sf"/>
</dbReference>
<proteinExistence type="predicted"/>
<dbReference type="eggNOG" id="COG4405">
    <property type="taxonomic scope" value="Bacteria"/>
</dbReference>
<gene>
    <name evidence="2" type="ORF">BSTEL_0154</name>
</gene>
<dbReference type="AlphaFoldDB" id="A0A087DPI3"/>
<dbReference type="EMBL" id="JGZP01000012">
    <property type="protein sequence ID" value="KFI97433.1"/>
    <property type="molecule type" value="Genomic_DNA"/>
</dbReference>
<dbReference type="InterPro" id="IPR007374">
    <property type="entry name" value="ASCH_domain"/>
</dbReference>
<feature type="domain" description="ASCH" evidence="1">
    <location>
        <begin position="20"/>
        <end position="146"/>
    </location>
</feature>
<organism evidence="2 3">
    <name type="scientific">Bifidobacterium stellenboschense</name>
    <dbReference type="NCBI Taxonomy" id="762211"/>
    <lineage>
        <taxon>Bacteria</taxon>
        <taxon>Bacillati</taxon>
        <taxon>Actinomycetota</taxon>
        <taxon>Actinomycetes</taxon>
        <taxon>Bifidobacteriales</taxon>
        <taxon>Bifidobacteriaceae</taxon>
        <taxon>Bifidobacterium</taxon>
    </lineage>
</organism>
<comment type="caution">
    <text evidence="2">The sequence shown here is derived from an EMBL/GenBank/DDBJ whole genome shotgun (WGS) entry which is preliminary data.</text>
</comment>
<dbReference type="PANTHER" id="PTHR39203">
    <property type="entry name" value="CYTOPLASMIC PROTEIN-RELATED"/>
    <property type="match status" value="1"/>
</dbReference>
<evidence type="ECO:0000259" key="1">
    <source>
        <dbReference type="SMART" id="SM01022"/>
    </source>
</evidence>
<evidence type="ECO:0000313" key="2">
    <source>
        <dbReference type="EMBL" id="KFI97433.1"/>
    </source>
</evidence>
<dbReference type="PIRSF" id="PIRSF021320">
    <property type="entry name" value="DUF984"/>
    <property type="match status" value="1"/>
</dbReference>